<feature type="transmembrane region" description="Helical" evidence="1">
    <location>
        <begin position="88"/>
        <end position="105"/>
    </location>
</feature>
<reference evidence="2 3" key="1">
    <citation type="submission" date="2020-04" db="EMBL/GenBank/DDBJ databases">
        <title>Advantages and limits of metagenomic assembly and binning of a giant virus.</title>
        <authorList>
            <person name="Schulz F."/>
            <person name="Andreani J."/>
            <person name="Francis R."/>
            <person name="Boudjemaa H."/>
            <person name="Bou Khalil J.Y."/>
            <person name="Lee J."/>
            <person name="La Scola B."/>
            <person name="Woyke T."/>
        </authorList>
    </citation>
    <scope>NUCLEOTIDE SEQUENCE [LARGE SCALE GENOMIC DNA]</scope>
    <source>
        <strain evidence="2 3">FV1/VV64</strain>
    </source>
</reference>
<protein>
    <submittedName>
        <fullName evidence="2">Uncharacterized protein</fullName>
    </submittedName>
</protein>
<evidence type="ECO:0000256" key="1">
    <source>
        <dbReference type="SAM" id="Phobius"/>
    </source>
</evidence>
<proteinExistence type="predicted"/>
<keyword evidence="1" id="KW-0812">Transmembrane</keyword>
<sequence length="184" mass="21154">MDLLNNSAKSLFVLYLMISSNYLGNLFGCRIQEALNTNMALKHLLGFLTLYFFVSLVDTTKYSPMLKLLFSFVIYLCFMMSTKMNSKTWIAFISVLGGVYILFTVRDSITDTKMQEYISYLQLVLVISAIIILLLGFVYYLGEKKIEYKDDFSFTKFFLGTQSCKFSTPEINKSVGEVMLESFK</sequence>
<keyword evidence="3" id="KW-1185">Reference proteome</keyword>
<organism evidence="2 3">
    <name type="scientific">Fadolivirus FV1/VV64</name>
    <dbReference type="NCBI Taxonomy" id="3070911"/>
    <lineage>
        <taxon>Viruses</taxon>
        <taxon>Varidnaviria</taxon>
        <taxon>Bamfordvirae</taxon>
        <taxon>Nucleocytoviricota</taxon>
        <taxon>Megaviricetes</taxon>
        <taxon>Imitervirales</taxon>
        <taxon>Mimiviridae</taxon>
        <taxon>Klosneuvirinae</taxon>
        <taxon>Fadolivirus</taxon>
        <taxon>Fadolivirus algeromassiliense</taxon>
    </lineage>
</organism>
<gene>
    <name evidence="2" type="ORF">Fadolivirus_1_839</name>
</gene>
<feature type="transmembrane region" description="Helical" evidence="1">
    <location>
        <begin position="117"/>
        <end position="141"/>
    </location>
</feature>
<accession>A0A7D3V8Z7</accession>
<evidence type="ECO:0000313" key="3">
    <source>
        <dbReference type="Proteomes" id="UP001162001"/>
    </source>
</evidence>
<name>A0A7D3V8Z7_9VIRU</name>
<dbReference type="Proteomes" id="UP001162001">
    <property type="component" value="Segment"/>
</dbReference>
<dbReference type="EMBL" id="MT418680">
    <property type="protein sequence ID" value="QKF94297.1"/>
    <property type="molecule type" value="Genomic_DNA"/>
</dbReference>
<feature type="transmembrane region" description="Helical" evidence="1">
    <location>
        <begin position="12"/>
        <end position="28"/>
    </location>
</feature>
<keyword evidence="1" id="KW-1133">Transmembrane helix</keyword>
<feature type="transmembrane region" description="Helical" evidence="1">
    <location>
        <begin position="40"/>
        <end position="57"/>
    </location>
</feature>
<feature type="transmembrane region" description="Helical" evidence="1">
    <location>
        <begin position="63"/>
        <end position="81"/>
    </location>
</feature>
<evidence type="ECO:0000313" key="2">
    <source>
        <dbReference type="EMBL" id="QKF94297.1"/>
    </source>
</evidence>
<keyword evidence="1" id="KW-0472">Membrane</keyword>